<dbReference type="InParanoid" id="A0A545AHU2"/>
<evidence type="ECO:0000256" key="1">
    <source>
        <dbReference type="ARBA" id="ARBA00001974"/>
    </source>
</evidence>
<evidence type="ECO:0000256" key="2">
    <source>
        <dbReference type="ARBA" id="ARBA00022630"/>
    </source>
</evidence>
<dbReference type="GO" id="GO:0016709">
    <property type="term" value="F:oxidoreductase activity, acting on paired donors, with incorporation or reduction of molecular oxygen, NAD(P)H as one donor, and incorporation of one atom of oxygen"/>
    <property type="evidence" value="ECO:0007669"/>
    <property type="project" value="UniProtKB-ARBA"/>
</dbReference>
<dbReference type="Pfam" id="PF01494">
    <property type="entry name" value="FAD_binding_3"/>
    <property type="match status" value="1"/>
</dbReference>
<keyword evidence="3" id="KW-0274">FAD</keyword>
<keyword evidence="6" id="KW-1185">Reference proteome</keyword>
<protein>
    <submittedName>
        <fullName evidence="5">FAD-dependent oxidoreductase</fullName>
    </submittedName>
</protein>
<proteinExistence type="predicted"/>
<dbReference type="InterPro" id="IPR050641">
    <property type="entry name" value="RIFMO-like"/>
</dbReference>
<dbReference type="PRINTS" id="PR00420">
    <property type="entry name" value="RNGMNOXGNASE"/>
</dbReference>
<dbReference type="Gene3D" id="3.40.30.120">
    <property type="match status" value="1"/>
</dbReference>
<accession>A0A545AHU2</accession>
<comment type="cofactor">
    <cofactor evidence="1">
        <name>FAD</name>
        <dbReference type="ChEBI" id="CHEBI:57692"/>
    </cofactor>
</comment>
<dbReference type="Pfam" id="PF21274">
    <property type="entry name" value="Rng_hyd_C"/>
    <property type="match status" value="1"/>
</dbReference>
<keyword evidence="2" id="KW-0285">Flavoprotein</keyword>
<evidence type="ECO:0000259" key="4">
    <source>
        <dbReference type="Pfam" id="PF01494"/>
    </source>
</evidence>
<organism evidence="5 6">
    <name type="scientific">Cryptosporangium phraense</name>
    <dbReference type="NCBI Taxonomy" id="2593070"/>
    <lineage>
        <taxon>Bacteria</taxon>
        <taxon>Bacillati</taxon>
        <taxon>Actinomycetota</taxon>
        <taxon>Actinomycetes</taxon>
        <taxon>Cryptosporangiales</taxon>
        <taxon>Cryptosporangiaceae</taxon>
        <taxon>Cryptosporangium</taxon>
    </lineage>
</organism>
<dbReference type="Proteomes" id="UP000317982">
    <property type="component" value="Unassembled WGS sequence"/>
</dbReference>
<dbReference type="PANTHER" id="PTHR43004:SF19">
    <property type="entry name" value="BINDING MONOOXYGENASE, PUTATIVE (JCVI)-RELATED"/>
    <property type="match status" value="1"/>
</dbReference>
<dbReference type="InterPro" id="IPR036188">
    <property type="entry name" value="FAD/NAD-bd_sf"/>
</dbReference>
<evidence type="ECO:0000313" key="5">
    <source>
        <dbReference type="EMBL" id="TQS40893.1"/>
    </source>
</evidence>
<feature type="domain" description="FAD-binding" evidence="4">
    <location>
        <begin position="6"/>
        <end position="362"/>
    </location>
</feature>
<comment type="caution">
    <text evidence="5">The sequence shown here is derived from an EMBL/GenBank/DDBJ whole genome shotgun (WGS) entry which is preliminary data.</text>
</comment>
<dbReference type="EMBL" id="VIRS01000032">
    <property type="protein sequence ID" value="TQS40893.1"/>
    <property type="molecule type" value="Genomic_DNA"/>
</dbReference>
<sequence length="529" mass="55423">MTSNHDVVVVGAGPTGLMLACELRLAGVDVLVLDRLAEPDLTTKAGSITLPTAAALDRRGLLPDLVAAQERALAQFRAFLATRTGPAAGPRTPPPKFLGHFGALMLDGTLLDESDPAFAGHGPAADVGLVPQQELEALLTARATSLGVEIRRSTPVTAFEPDADGVTISASDERLRAGWLVGCDGGRSEIRKNAGFDFPGTPPQITAWQAVAEMTGTEGLRPGWNRSARGVYAFGPMPGRILVVEFSGSPADRDTPVTPDELQGAIRRVTGVDVTVTGMSSITRFTDNARQATDYRRGRVLLAGDAAHVHSPFGGQGLNLGIGDAVNLGWKLAAVVRGWAPDGLLDTYTAERHPVGARVLAWTRAQIGIMRSDPWADALRDLVADLANTTDGTTYLVKQLSGATIRYPLAGTHPLIGFIAPDLALADGSRLAEHCVDGTGVLVDLTGDPAVRAAAAGYPGRVTLVTTTSTDRPGLAGLLVRPDGVVAWAADRDEPDPAEGLSAALRTWFGAPLSEPAPRRSEPVSVRSR</sequence>
<dbReference type="InterPro" id="IPR002938">
    <property type="entry name" value="FAD-bd"/>
</dbReference>
<dbReference type="Gene3D" id="3.50.50.60">
    <property type="entry name" value="FAD/NAD(P)-binding domain"/>
    <property type="match status" value="1"/>
</dbReference>
<dbReference type="Gene3D" id="3.30.70.2450">
    <property type="match status" value="1"/>
</dbReference>
<reference evidence="5 6" key="1">
    <citation type="submission" date="2019-07" db="EMBL/GenBank/DDBJ databases">
        <title>Cryptosporangium phraense sp. nov., isolated from plant litter.</title>
        <authorList>
            <person name="Suriyachadkun C."/>
        </authorList>
    </citation>
    <scope>NUCLEOTIDE SEQUENCE [LARGE SCALE GENOMIC DNA]</scope>
    <source>
        <strain evidence="5 6">A-T 5661</strain>
    </source>
</reference>
<dbReference type="PANTHER" id="PTHR43004">
    <property type="entry name" value="TRK SYSTEM POTASSIUM UPTAKE PROTEIN"/>
    <property type="match status" value="1"/>
</dbReference>
<evidence type="ECO:0000313" key="6">
    <source>
        <dbReference type="Proteomes" id="UP000317982"/>
    </source>
</evidence>
<gene>
    <name evidence="5" type="ORF">FL583_32205</name>
</gene>
<name>A0A545AHU2_9ACTN</name>
<dbReference type="OrthoDB" id="8670884at2"/>
<dbReference type="GO" id="GO:0071949">
    <property type="term" value="F:FAD binding"/>
    <property type="evidence" value="ECO:0007669"/>
    <property type="project" value="InterPro"/>
</dbReference>
<dbReference type="AlphaFoldDB" id="A0A545AHU2"/>
<evidence type="ECO:0000256" key="3">
    <source>
        <dbReference type="ARBA" id="ARBA00022827"/>
    </source>
</evidence>
<dbReference type="SUPFAM" id="SSF51905">
    <property type="entry name" value="FAD/NAD(P)-binding domain"/>
    <property type="match status" value="1"/>
</dbReference>
<dbReference type="RefSeq" id="WP_142708657.1">
    <property type="nucleotide sequence ID" value="NZ_VIRS01000032.1"/>
</dbReference>